<organism evidence="1 2">
    <name type="scientific">Holothuria leucospilota</name>
    <name type="common">Black long sea cucumber</name>
    <name type="synonym">Mertensiothuria leucospilota</name>
    <dbReference type="NCBI Taxonomy" id="206669"/>
    <lineage>
        <taxon>Eukaryota</taxon>
        <taxon>Metazoa</taxon>
        <taxon>Echinodermata</taxon>
        <taxon>Eleutherozoa</taxon>
        <taxon>Echinozoa</taxon>
        <taxon>Holothuroidea</taxon>
        <taxon>Aspidochirotacea</taxon>
        <taxon>Aspidochirotida</taxon>
        <taxon>Holothuriidae</taxon>
        <taxon>Holothuria</taxon>
    </lineage>
</organism>
<sequence>MHFNTKKCFSMRITHSRNPKLFNYTLDKDIVESTASHTYLGFQTILPGIDILTISLRLQIGLWRLSEGIYTPVPGVLKLMPTLLLSGLYWSIHLPFGIPTPFPYPIRLSKFNVGLLGLSVMTIPPIVA</sequence>
<accession>A0A9Q1H6D8</accession>
<keyword evidence="2" id="KW-1185">Reference proteome</keyword>
<protein>
    <submittedName>
        <fullName evidence="1">Uncharacterized protein</fullName>
    </submittedName>
</protein>
<name>A0A9Q1H6D8_HOLLE</name>
<evidence type="ECO:0000313" key="2">
    <source>
        <dbReference type="Proteomes" id="UP001152320"/>
    </source>
</evidence>
<gene>
    <name evidence="1" type="ORF">HOLleu_24541</name>
</gene>
<comment type="caution">
    <text evidence="1">The sequence shown here is derived from an EMBL/GenBank/DDBJ whole genome shotgun (WGS) entry which is preliminary data.</text>
</comment>
<reference evidence="1" key="1">
    <citation type="submission" date="2021-10" db="EMBL/GenBank/DDBJ databases">
        <title>Tropical sea cucumber genome reveals ecological adaptation and Cuvierian tubules defense mechanism.</title>
        <authorList>
            <person name="Chen T."/>
        </authorList>
    </citation>
    <scope>NUCLEOTIDE SEQUENCE</scope>
    <source>
        <strain evidence="1">Nanhai2018</strain>
        <tissue evidence="1">Muscle</tissue>
    </source>
</reference>
<dbReference type="Proteomes" id="UP001152320">
    <property type="component" value="Chromosome 11"/>
</dbReference>
<proteinExistence type="predicted"/>
<dbReference type="AlphaFoldDB" id="A0A9Q1H6D8"/>
<dbReference type="EMBL" id="JAIZAY010000011">
    <property type="protein sequence ID" value="KAJ8034110.1"/>
    <property type="molecule type" value="Genomic_DNA"/>
</dbReference>
<evidence type="ECO:0000313" key="1">
    <source>
        <dbReference type="EMBL" id="KAJ8034110.1"/>
    </source>
</evidence>